<proteinExistence type="inferred from homology"/>
<dbReference type="SMART" id="SM00304">
    <property type="entry name" value="HAMP"/>
    <property type="match status" value="2"/>
</dbReference>
<dbReference type="Proteomes" id="UP001249020">
    <property type="component" value="Unassembled WGS sequence"/>
</dbReference>
<keyword evidence="3" id="KW-0488">Methylation</keyword>
<comment type="similarity">
    <text evidence="9">Belongs to the methyl-accepting chemotaxis (MCP) protein family.</text>
</comment>
<dbReference type="InterPro" id="IPR003660">
    <property type="entry name" value="HAMP_dom"/>
</dbReference>
<dbReference type="EMBL" id="JAVRIE010000001">
    <property type="protein sequence ID" value="MDT0581181.1"/>
    <property type="molecule type" value="Genomic_DNA"/>
</dbReference>
<evidence type="ECO:0000313" key="15">
    <source>
        <dbReference type="Proteomes" id="UP001249020"/>
    </source>
</evidence>
<dbReference type="SUPFAM" id="SSF58104">
    <property type="entry name" value="Methyl-accepting chemotaxis protein (MCP) signaling domain"/>
    <property type="match status" value="1"/>
</dbReference>
<evidence type="ECO:0000259" key="13">
    <source>
        <dbReference type="PROSITE" id="PS50885"/>
    </source>
</evidence>
<feature type="transmembrane region" description="Helical" evidence="11">
    <location>
        <begin position="6"/>
        <end position="31"/>
    </location>
</feature>
<evidence type="ECO:0000256" key="5">
    <source>
        <dbReference type="ARBA" id="ARBA00022692"/>
    </source>
</evidence>
<keyword evidence="5 11" id="KW-0812">Transmembrane</keyword>
<evidence type="ECO:0000256" key="3">
    <source>
        <dbReference type="ARBA" id="ARBA00022481"/>
    </source>
</evidence>
<evidence type="ECO:0000256" key="9">
    <source>
        <dbReference type="ARBA" id="ARBA00029447"/>
    </source>
</evidence>
<evidence type="ECO:0000256" key="10">
    <source>
        <dbReference type="PROSITE-ProRule" id="PRU00284"/>
    </source>
</evidence>
<evidence type="ECO:0000256" key="6">
    <source>
        <dbReference type="ARBA" id="ARBA00022989"/>
    </source>
</evidence>
<dbReference type="PROSITE" id="PS50111">
    <property type="entry name" value="CHEMOTAXIS_TRANSDUC_2"/>
    <property type="match status" value="1"/>
</dbReference>
<evidence type="ECO:0000313" key="14">
    <source>
        <dbReference type="EMBL" id="MDT0581181.1"/>
    </source>
</evidence>
<gene>
    <name evidence="14" type="ORF">RM544_01400</name>
</gene>
<dbReference type="Pfam" id="PF00015">
    <property type="entry name" value="MCPsignal"/>
    <property type="match status" value="1"/>
</dbReference>
<evidence type="ECO:0000256" key="1">
    <source>
        <dbReference type="ARBA" id="ARBA00004651"/>
    </source>
</evidence>
<comment type="subcellular location">
    <subcellularLocation>
        <location evidence="1">Cell membrane</location>
        <topology evidence="1">Multi-pass membrane protein</topology>
    </subcellularLocation>
</comment>
<accession>A0AAW8QYX0</accession>
<protein>
    <submittedName>
        <fullName evidence="14">Methyl-accepting chemotaxis protein</fullName>
    </submittedName>
</protein>
<dbReference type="Pfam" id="PF02743">
    <property type="entry name" value="dCache_1"/>
    <property type="match status" value="1"/>
</dbReference>
<keyword evidence="6 11" id="KW-1133">Transmembrane helix</keyword>
<feature type="transmembrane region" description="Helical" evidence="11">
    <location>
        <begin position="287"/>
        <end position="305"/>
    </location>
</feature>
<feature type="domain" description="Methyl-accepting transducer" evidence="12">
    <location>
        <begin position="366"/>
        <end position="613"/>
    </location>
</feature>
<feature type="domain" description="HAMP" evidence="13">
    <location>
        <begin position="307"/>
        <end position="361"/>
    </location>
</feature>
<evidence type="ECO:0000256" key="7">
    <source>
        <dbReference type="ARBA" id="ARBA00023136"/>
    </source>
</evidence>
<evidence type="ECO:0000259" key="12">
    <source>
        <dbReference type="PROSITE" id="PS50111"/>
    </source>
</evidence>
<keyword evidence="4" id="KW-0145">Chemotaxis</keyword>
<dbReference type="Pfam" id="PF00672">
    <property type="entry name" value="HAMP"/>
    <property type="match status" value="1"/>
</dbReference>
<dbReference type="InterPro" id="IPR033479">
    <property type="entry name" value="dCache_1"/>
</dbReference>
<dbReference type="InterPro" id="IPR004089">
    <property type="entry name" value="MCPsignal_dom"/>
</dbReference>
<dbReference type="Gene3D" id="1.10.287.950">
    <property type="entry name" value="Methyl-accepting chemotaxis protein"/>
    <property type="match status" value="1"/>
</dbReference>
<keyword evidence="2" id="KW-1003">Cell membrane</keyword>
<dbReference type="GO" id="GO:0006935">
    <property type="term" value="P:chemotaxis"/>
    <property type="evidence" value="ECO:0007669"/>
    <property type="project" value="UniProtKB-KW"/>
</dbReference>
<dbReference type="AlphaFoldDB" id="A0AAW8QYX0"/>
<name>A0AAW8QYX0_9ALTE</name>
<dbReference type="PROSITE" id="PS50885">
    <property type="entry name" value="HAMP"/>
    <property type="match status" value="1"/>
</dbReference>
<dbReference type="SMART" id="SM00283">
    <property type="entry name" value="MA"/>
    <property type="match status" value="1"/>
</dbReference>
<evidence type="ECO:0000256" key="4">
    <source>
        <dbReference type="ARBA" id="ARBA00022500"/>
    </source>
</evidence>
<comment type="caution">
    <text evidence="14">The sequence shown here is derived from an EMBL/GenBank/DDBJ whole genome shotgun (WGS) entry which is preliminary data.</text>
</comment>
<organism evidence="14 15">
    <name type="scientific">Brumicola blandensis</name>
    <dbReference type="NCBI Taxonomy" id="3075611"/>
    <lineage>
        <taxon>Bacteria</taxon>
        <taxon>Pseudomonadati</taxon>
        <taxon>Pseudomonadota</taxon>
        <taxon>Gammaproteobacteria</taxon>
        <taxon>Alteromonadales</taxon>
        <taxon>Alteromonadaceae</taxon>
        <taxon>Brumicola</taxon>
    </lineage>
</organism>
<dbReference type="CDD" id="cd12912">
    <property type="entry name" value="PDC2_MCP_like"/>
    <property type="match status" value="1"/>
</dbReference>
<evidence type="ECO:0000256" key="11">
    <source>
        <dbReference type="SAM" id="Phobius"/>
    </source>
</evidence>
<dbReference type="GO" id="GO:0005886">
    <property type="term" value="C:plasma membrane"/>
    <property type="evidence" value="ECO:0007669"/>
    <property type="project" value="UniProtKB-SubCell"/>
</dbReference>
<keyword evidence="15" id="KW-1185">Reference proteome</keyword>
<evidence type="ECO:0000256" key="8">
    <source>
        <dbReference type="ARBA" id="ARBA00023224"/>
    </source>
</evidence>
<dbReference type="GO" id="GO:0007165">
    <property type="term" value="P:signal transduction"/>
    <property type="evidence" value="ECO:0007669"/>
    <property type="project" value="UniProtKB-KW"/>
</dbReference>
<evidence type="ECO:0000256" key="2">
    <source>
        <dbReference type="ARBA" id="ARBA00022475"/>
    </source>
</evidence>
<dbReference type="RefSeq" id="WP_311359993.1">
    <property type="nucleotide sequence ID" value="NZ_JAVRIE010000001.1"/>
</dbReference>
<reference evidence="14 15" key="1">
    <citation type="submission" date="2023-09" db="EMBL/GenBank/DDBJ databases">
        <authorList>
            <person name="Rey-Velasco X."/>
        </authorList>
    </citation>
    <scope>NUCLEOTIDE SEQUENCE [LARGE SCALE GENOMIC DNA]</scope>
    <source>
        <strain evidence="14 15">W409</strain>
    </source>
</reference>
<keyword evidence="8 10" id="KW-0807">Transducer</keyword>
<dbReference type="PANTHER" id="PTHR32089:SF39">
    <property type="entry name" value="METHYL-ACCEPTING CHEMOTAXIS PROTEIN HLYB"/>
    <property type="match status" value="1"/>
</dbReference>
<dbReference type="Gene3D" id="3.30.450.20">
    <property type="entry name" value="PAS domain"/>
    <property type="match status" value="1"/>
</dbReference>
<keyword evidence="7 11" id="KW-0472">Membrane</keyword>
<sequence>MLDVSIRQKIIFLICSLVAITALFVGTLSVVTTKRDLSERVLTKELPTLISSISGEIDAEITQMLTIATQIANDPFILNWSTSGFSGEDEKLLVDKLKSTTLNFGLSSASFADKNTAKYWNQDGFLRTLQNDAADGWFFAYVDSKEANSVSVYSDPNTGSTDLFVNHQQINGNGLSGTSKSFNDVVNLLRNFKIEQTGFVFLVDKTGKIAIPSNKALTNKASLTDLYGQSFNTELLNGKAFETTLSERDGVDVLLSSGYIPSMQWYVIAEVPSHEVFSTVNKTKWTIVIWSIVITIIGAAIAYYMSATVSKPITHLASMFQKLGDGKANLSFRMRAEGQQEVQDVARGYNRFVEKLENVFTDIAQNSQHLRDVASVLEKDSVITMQNVQSEADRTVKIAESLQDVRSSSTLASSNAEEANSVSQQIAKNGTQIREVIESSQSEMSQLAIKIDEVADVIKSLTTNTDTIAGALSTIQAISDQTNLLALNAAIEAARAGEQGRGFAVVADEVRTLAKRTADSTQEIQRIMDVLKQSSSSATKEISQIVEQSKASSESIAIAQDISLKNRSLFDQIGASSAQVALSVNEQTLSIDEISEHMIEIRESANSNAEKVLEIANETKVLNELAEKLDRLTATYQKSH</sequence>
<dbReference type="PANTHER" id="PTHR32089">
    <property type="entry name" value="METHYL-ACCEPTING CHEMOTAXIS PROTEIN MCPB"/>
    <property type="match status" value="1"/>
</dbReference>